<evidence type="ECO:0000256" key="4">
    <source>
        <dbReference type="ARBA" id="ARBA00022553"/>
    </source>
</evidence>
<evidence type="ECO:0000256" key="12">
    <source>
        <dbReference type="SAM" id="MobiDB-lite"/>
    </source>
</evidence>
<dbReference type="VEuPathDB" id="VectorBase:CSON009038"/>
<dbReference type="InterPro" id="IPR036872">
    <property type="entry name" value="CH_dom_sf"/>
</dbReference>
<accession>A0A336N8M0</accession>
<proteinExistence type="predicted"/>
<evidence type="ECO:0000259" key="13">
    <source>
        <dbReference type="PROSITE" id="PS50021"/>
    </source>
</evidence>
<evidence type="ECO:0000256" key="9">
    <source>
        <dbReference type="ARBA" id="ARBA00023054"/>
    </source>
</evidence>
<dbReference type="GO" id="GO:0051295">
    <property type="term" value="P:establishment of meiotic spindle localization"/>
    <property type="evidence" value="ECO:0007669"/>
    <property type="project" value="TreeGrafter"/>
</dbReference>
<dbReference type="InterPro" id="IPR001715">
    <property type="entry name" value="CH_dom"/>
</dbReference>
<evidence type="ECO:0000256" key="1">
    <source>
        <dbReference type="ARBA" id="ARBA00004123"/>
    </source>
</evidence>
<evidence type="ECO:0000256" key="7">
    <source>
        <dbReference type="ARBA" id="ARBA00022776"/>
    </source>
</evidence>
<dbReference type="SUPFAM" id="SSF52540">
    <property type="entry name" value="P-loop containing nucleoside triphosphate hydrolases"/>
    <property type="match status" value="1"/>
</dbReference>
<evidence type="ECO:0000313" key="14">
    <source>
        <dbReference type="EMBL" id="SSX15712.1"/>
    </source>
</evidence>
<dbReference type="GO" id="GO:0007051">
    <property type="term" value="P:spindle organization"/>
    <property type="evidence" value="ECO:0007669"/>
    <property type="project" value="TreeGrafter"/>
</dbReference>
<keyword evidence="7" id="KW-0498">Mitosis</keyword>
<keyword evidence="3" id="KW-0963">Cytoplasm</keyword>
<dbReference type="Gene3D" id="1.10.418.10">
    <property type="entry name" value="Calponin-like domain"/>
    <property type="match status" value="1"/>
</dbReference>
<dbReference type="InterPro" id="IPR031549">
    <property type="entry name" value="ASH"/>
</dbReference>
<keyword evidence="8" id="KW-0112">Calmodulin-binding</keyword>
<name>A0A336N8M0_CULSO</name>
<dbReference type="GO" id="GO:0005634">
    <property type="term" value="C:nucleus"/>
    <property type="evidence" value="ECO:0007669"/>
    <property type="project" value="UniProtKB-SubCell"/>
</dbReference>
<dbReference type="SUPFAM" id="SSF47576">
    <property type="entry name" value="Calponin-homology domain, CH-domain"/>
    <property type="match status" value="1"/>
</dbReference>
<dbReference type="Gene3D" id="1.20.5.190">
    <property type="match status" value="8"/>
</dbReference>
<evidence type="ECO:0000256" key="5">
    <source>
        <dbReference type="ARBA" id="ARBA00022618"/>
    </source>
</evidence>
<dbReference type="InterPro" id="IPR000048">
    <property type="entry name" value="IQ_motif_EF-hand-BS"/>
</dbReference>
<dbReference type="GO" id="GO:0051301">
    <property type="term" value="P:cell division"/>
    <property type="evidence" value="ECO:0007669"/>
    <property type="project" value="UniProtKB-KW"/>
</dbReference>
<evidence type="ECO:0000256" key="11">
    <source>
        <dbReference type="ARBA" id="ARBA00023306"/>
    </source>
</evidence>
<protein>
    <submittedName>
        <fullName evidence="15">CSON009038 protein</fullName>
    </submittedName>
</protein>
<dbReference type="Pfam" id="PF00307">
    <property type="entry name" value="CH"/>
    <property type="match status" value="1"/>
</dbReference>
<dbReference type="OMA" id="DFGIIRY"/>
<keyword evidence="9" id="KW-0175">Coiled coil</keyword>
<gene>
    <name evidence="15" type="primary">CSON009038</name>
</gene>
<organism evidence="15">
    <name type="scientific">Culicoides sonorensis</name>
    <name type="common">Biting midge</name>
    <dbReference type="NCBI Taxonomy" id="179676"/>
    <lineage>
        <taxon>Eukaryota</taxon>
        <taxon>Metazoa</taxon>
        <taxon>Ecdysozoa</taxon>
        <taxon>Arthropoda</taxon>
        <taxon>Hexapoda</taxon>
        <taxon>Insecta</taxon>
        <taxon>Pterygota</taxon>
        <taxon>Neoptera</taxon>
        <taxon>Endopterygota</taxon>
        <taxon>Diptera</taxon>
        <taxon>Nematocera</taxon>
        <taxon>Chironomoidea</taxon>
        <taxon>Ceratopogonidae</taxon>
        <taxon>Ceratopogoninae</taxon>
        <taxon>Culicoides</taxon>
        <taxon>Monoculicoides</taxon>
    </lineage>
</organism>
<keyword evidence="4" id="KW-0597">Phosphoprotein</keyword>
<dbReference type="Pfam" id="PF00612">
    <property type="entry name" value="IQ"/>
    <property type="match status" value="6"/>
</dbReference>
<sequence length="2349" mass="275401">MSTFEVSVTPTRVKQMRQTDEARIPTDVFMGPFTPKATVSFVDIPVGKTARRFLTIHNKFDDETKILVTKIPKPELCISLEWTSIEVGPHSSVSLQIVWNPVKVGIFKDVVQLTDSKGNKKDIYLALKAIELKKPGSKKQWTAPVLAKRLKASPQKPPIRKQAVIQQKASILKSSGHESKLSTPGINKTRPLGNSNLNATNIFNTDGMNFSNLDNLFVQNQFDKENKSPITPPNASNLFSGIKFTPATETIPKEISCIDYLASLPTPTAQTYTERKRPASPEHVRFTIPEKLETTQNNVNASDISVMAQLATPNGLFERSSILPNKTITITGATPLRGNQTTNFEPHIFSTITKMSKNLETDESVGGKELFFDALDEMSFATPKPFGSMERLSSETYVKATHLERLSSETYNKCSLSPMSVHEDEAPLGMDKTRIVTPPPPLSMIEEECEIDTTCNNNLIQKTFHIKNENKTPPNHHKKVVEEIVMTPLSRARLISKSTRELNMQDLDLMNLKANQGSMPNLFDERTNEQLRNIENNRYFFQTKNGPVEDKKNESMISTTSNLDTMFRESEIKAQSSQFNLHDIGKSTENIVVFNKTVTKHVGMTPAMSCLDFTKSRDSLNSTGSSTNSCKIMRGHKPYVSNSSPQLNRGSVMTISPPKSKFAAAAPMRGNDGFVVPSVSNRTKTWGAKQPKKINLYKYPMKLTLQPTQKQKEEERVILYNPDLHISAFINPDPFAATTTVDPFLASTMYLDERSTDRHEQKFKKWLNALVTIPEDLDSNRGKIDVGKLFNEVQNKKQTVPDTKEKVVSKYYKTRLDYLRTSAIQLYQSREISEVLTKLMPQIEKGAVVIRDDKDLHLQIGLQQQVLDLLFAFNTLWLRLGLEVVFGEIIPMSSNRDVHSLARFIIDRMFKDQYLEKKYTKVQLLSNTYKEQVKKHTLKKFFCLLMFLDTAKNKKIIKQNPCLFTKMSPYKETREVLLRFSSMLLSCIGDVTKYLKRFGYVLTHKQTYLDEFDYAFTNLAVDLRDGVRLTKVMEIISLREDLSCQLRVPAVSRLQKVHNVDVALKALTAADYQIKGDITPKDIADGHREKTLSLLWQIIHKFRAPKFNAAAITIQHWWRRSWLRVSIARRIQEKKQKRMENAATMIQKHFRGFHVRKWFKIYRRNVITATIIIQKNVRRFQAMKKYKLMKMRQSQEYCASVIQNYVRMRKVRKEFLLLKKSTITIQKHFRGYLLMKSHRNEFLNLKKSVICIQDRFRANQLMKQTREKYLIQRNLIINVQQKYRAMIAMRETRKEFLKMKYSAIQIQTRFRATQLMNIQRNSYQTLKLATISIQQKLRATLLMRSQRRVFLLQRQSAITIQRHFMAHLLMKRERTNYILMQLATCSIQTRYRAQLEMRRERKNYLKLKEAAKVIQIRLRAQLVMKKTRKEYLDKKNAVIVLQNRYRALIEGRKTRQSFMKMRCAAIVIQTRFRATVAMKKEVISYQKMRKSCFVIQRFYRSFKLTKKIRKEFLEKKHAALVLQKYLRATIQMRHTRVHFLKMQYSAVMIQQCYRGFIQMRKDREEFLKLKSAVINVQNRYRALMLMKIQRESYQKIIHAAKTLQIRYRAKKQMELEHKNYLHLKEMTVKMQARVRATLEMKRKRDEFMKLRTSTVIIQRKIRATIHMKHVRDEFLKVKSAAIIFQRHYRALISMRSQQEEYLNQKSAIINIQRRFRANLLMKSQRSEYLKLKSCATIVQNRYRATLAMRHERENFLKLKSAAITIQTRFRARNVGHETHRNFIKIRNSVIRIQNQIRAVISMKRQRTEYLKLKSASIVIQARYRAKLKMREQRTTFIVLRQAVITIQAIYRANTLMKEERAKYVTLRNAAITVQNQFRAQLAMKLLKSEYEKFRSITVKVQQRWRAVLMMRRQRMNYLETRQGAIVIQERFRAMRSMKMERRKFETMKKAAITIQRKFRAHQLMKMQRIEYLTLLRATITLQLQWKSLLMMRETRKKYLELRSATCLIQKRFKNYLEMKKIRQEFIRKKTAAIVIQQKFHAIKAGKSQREYYLNLKEFIVRFQARIRGFLDRKSYNARLTPEVLEARRRIKAARKIQAVWRGFNCRKKLQTKQMKSLSKRINASKKTMRRNNSVKIQVSIDVTTLKGTYRVYEAITILKRLERLSRIIPQVLIPHSAFIATFCYGLMAQTIRSEPDKQVIELCACIILNLSRYPQTKEVAFSEYGLMTIAQMLLRWCDKECGIFIALCTLIWIFGHDPDMNQKIRKFMVTPDAIYMLRETKKLTLRKEKMRQTVKKQFGRYLNDGIDSNEKKLLPNLEPDYGLIKGKPYVFMSPVYALDTVLSKFNVQV</sequence>
<dbReference type="InterPro" id="IPR013783">
    <property type="entry name" value="Ig-like_fold"/>
</dbReference>
<keyword evidence="6" id="KW-0677">Repeat</keyword>
<evidence type="ECO:0000256" key="3">
    <source>
        <dbReference type="ARBA" id="ARBA00022490"/>
    </source>
</evidence>
<dbReference type="PANTHER" id="PTHR22706:SF1">
    <property type="entry name" value="ASSEMBLY FACTOR FOR SPINDLE MICROTUBULES"/>
    <property type="match status" value="1"/>
</dbReference>
<dbReference type="PANTHER" id="PTHR22706">
    <property type="entry name" value="ASSEMBLY FACTOR FOR SPINDLE MICROTUBULES"/>
    <property type="match status" value="1"/>
</dbReference>
<dbReference type="CDD" id="cd21223">
    <property type="entry name" value="CH_ASPM_rpt1"/>
    <property type="match status" value="1"/>
</dbReference>
<feature type="domain" description="Calponin-homology (CH)" evidence="13">
    <location>
        <begin position="971"/>
        <end position="1103"/>
    </location>
</feature>
<dbReference type="EMBL" id="UFQS01003502">
    <property type="protein sequence ID" value="SSX15712.1"/>
    <property type="molecule type" value="Genomic_DNA"/>
</dbReference>
<evidence type="ECO:0000256" key="8">
    <source>
        <dbReference type="ARBA" id="ARBA00022860"/>
    </source>
</evidence>
<dbReference type="GO" id="GO:0005516">
    <property type="term" value="F:calmodulin binding"/>
    <property type="evidence" value="ECO:0007669"/>
    <property type="project" value="UniProtKB-KW"/>
</dbReference>
<evidence type="ECO:0000256" key="10">
    <source>
        <dbReference type="ARBA" id="ARBA00023242"/>
    </source>
</evidence>
<dbReference type="SMART" id="SM00015">
    <property type="entry name" value="IQ"/>
    <property type="match status" value="26"/>
</dbReference>
<dbReference type="SMART" id="SM00033">
    <property type="entry name" value="CH"/>
    <property type="match status" value="1"/>
</dbReference>
<keyword evidence="11" id="KW-0131">Cell cycle</keyword>
<reference evidence="15" key="2">
    <citation type="submission" date="2018-07" db="EMBL/GenBank/DDBJ databases">
        <authorList>
            <person name="Quirk P.G."/>
            <person name="Krulwich T.A."/>
        </authorList>
    </citation>
    <scope>NUCLEOTIDE SEQUENCE</scope>
</reference>
<keyword evidence="5" id="KW-0132">Cell division</keyword>
<evidence type="ECO:0000313" key="15">
    <source>
        <dbReference type="EMBL" id="SSX35068.1"/>
    </source>
</evidence>
<reference evidence="14" key="1">
    <citation type="submission" date="2018-04" db="EMBL/GenBank/DDBJ databases">
        <authorList>
            <person name="Go L.Y."/>
            <person name="Mitchell J.A."/>
        </authorList>
    </citation>
    <scope>NUCLEOTIDE SEQUENCE</scope>
    <source>
        <tissue evidence="14">Whole organism</tissue>
    </source>
</reference>
<dbReference type="FunFam" id="1.10.418.10:FF:000051">
    <property type="entry name" value="Abnormal spindle-like microcephaly-associated protein homolog"/>
    <property type="match status" value="1"/>
</dbReference>
<comment type="subcellular location">
    <subcellularLocation>
        <location evidence="2">Cytoplasm</location>
    </subcellularLocation>
    <subcellularLocation>
        <location evidence="1">Nucleus</location>
    </subcellularLocation>
</comment>
<evidence type="ECO:0000256" key="6">
    <source>
        <dbReference type="ARBA" id="ARBA00022737"/>
    </source>
</evidence>
<dbReference type="GO" id="GO:0005737">
    <property type="term" value="C:cytoplasm"/>
    <property type="evidence" value="ECO:0007669"/>
    <property type="project" value="UniProtKB-SubCell"/>
</dbReference>
<feature type="compositionally biased region" description="Polar residues" evidence="12">
    <location>
        <begin position="640"/>
        <end position="650"/>
    </location>
</feature>
<dbReference type="GO" id="GO:0000922">
    <property type="term" value="C:spindle pole"/>
    <property type="evidence" value="ECO:0007669"/>
    <property type="project" value="TreeGrafter"/>
</dbReference>
<dbReference type="InterPro" id="IPR051185">
    <property type="entry name" value="ASPM"/>
</dbReference>
<dbReference type="GO" id="GO:0000278">
    <property type="term" value="P:mitotic cell cycle"/>
    <property type="evidence" value="ECO:0007669"/>
    <property type="project" value="TreeGrafter"/>
</dbReference>
<dbReference type="CDD" id="cd23767">
    <property type="entry name" value="IQCD"/>
    <property type="match status" value="2"/>
</dbReference>
<dbReference type="Gene3D" id="2.60.40.10">
    <property type="entry name" value="Immunoglobulins"/>
    <property type="match status" value="1"/>
</dbReference>
<dbReference type="PROSITE" id="PS50021">
    <property type="entry name" value="CH"/>
    <property type="match status" value="1"/>
</dbReference>
<keyword evidence="10" id="KW-0539">Nucleus</keyword>
<dbReference type="Pfam" id="PF15780">
    <property type="entry name" value="ASH"/>
    <property type="match status" value="1"/>
</dbReference>
<dbReference type="PROSITE" id="PS50096">
    <property type="entry name" value="IQ"/>
    <property type="match status" value="6"/>
</dbReference>
<feature type="region of interest" description="Disordered" evidence="12">
    <location>
        <begin position="622"/>
        <end position="650"/>
    </location>
</feature>
<dbReference type="InterPro" id="IPR027417">
    <property type="entry name" value="P-loop_NTPase"/>
</dbReference>
<dbReference type="EMBL" id="UFQT01003502">
    <property type="protein sequence ID" value="SSX35068.1"/>
    <property type="molecule type" value="Genomic_DNA"/>
</dbReference>
<evidence type="ECO:0000256" key="2">
    <source>
        <dbReference type="ARBA" id="ARBA00004496"/>
    </source>
</evidence>